<evidence type="ECO:0000313" key="4">
    <source>
        <dbReference type="Proteomes" id="UP000245956"/>
    </source>
</evidence>
<reference evidence="3" key="1">
    <citation type="submission" date="2015-05" db="EMBL/GenBank/DDBJ databases">
        <authorList>
            <person name="Wang D.B."/>
            <person name="Wang M."/>
        </authorList>
    </citation>
    <scope>NUCLEOTIDE SEQUENCE</scope>
    <source>
        <strain evidence="3">36-1</strain>
    </source>
</reference>
<feature type="region of interest" description="Disordered" evidence="1">
    <location>
        <begin position="13"/>
        <end position="33"/>
    </location>
</feature>
<name>A0A2U3DYI1_PURLI</name>
<comment type="caution">
    <text evidence="3">The sequence shown here is derived from an EMBL/GenBank/DDBJ whole genome shotgun (WGS) entry which is preliminary data.</text>
</comment>
<reference evidence="2 5" key="4">
    <citation type="journal article" date="2024" name="Microbiol. Resour. Announc.">
        <title>Genome annotations for the ascomycete fungi Trichoderma harzianum, Trichoderma aggressivum, and Purpureocillium lilacinum.</title>
        <authorList>
            <person name="Beijen E.P.W."/>
            <person name="Ohm R.A."/>
        </authorList>
    </citation>
    <scope>NUCLEOTIDE SEQUENCE [LARGE SCALE GENOMIC DNA]</scope>
    <source>
        <strain evidence="2 5">CBS 150709</strain>
    </source>
</reference>
<evidence type="ECO:0000256" key="1">
    <source>
        <dbReference type="SAM" id="MobiDB-lite"/>
    </source>
</evidence>
<proteinExistence type="predicted"/>
<evidence type="ECO:0000313" key="2">
    <source>
        <dbReference type="EMBL" id="KAK4094826.1"/>
    </source>
</evidence>
<organism evidence="3 4">
    <name type="scientific">Purpureocillium lilacinum</name>
    <name type="common">Paecilomyces lilacinus</name>
    <dbReference type="NCBI Taxonomy" id="33203"/>
    <lineage>
        <taxon>Eukaryota</taxon>
        <taxon>Fungi</taxon>
        <taxon>Dikarya</taxon>
        <taxon>Ascomycota</taxon>
        <taxon>Pezizomycotina</taxon>
        <taxon>Sordariomycetes</taxon>
        <taxon>Hypocreomycetidae</taxon>
        <taxon>Hypocreales</taxon>
        <taxon>Ophiocordycipitaceae</taxon>
        <taxon>Purpureocillium</taxon>
    </lineage>
</organism>
<gene>
    <name evidence="3" type="ORF">PCL_03083</name>
    <name evidence="2" type="ORF">Purlil1_522</name>
</gene>
<reference evidence="3 4" key="2">
    <citation type="journal article" date="2016" name="Front. Microbiol.">
        <title>Genome and transcriptome sequences reveal the specific parasitism of the nematophagous Purpureocillium lilacinum 36-1.</title>
        <authorList>
            <person name="Xie J."/>
            <person name="Li S."/>
            <person name="Mo C."/>
            <person name="Xiao X."/>
            <person name="Peng D."/>
            <person name="Wang G."/>
            <person name="Xiao Y."/>
        </authorList>
    </citation>
    <scope>NUCLEOTIDE SEQUENCE [LARGE SCALE GENOMIC DNA]</scope>
    <source>
        <strain evidence="3 4">36-1</strain>
    </source>
</reference>
<feature type="compositionally biased region" description="Basic and acidic residues" evidence="1">
    <location>
        <begin position="92"/>
        <end position="109"/>
    </location>
</feature>
<dbReference type="Proteomes" id="UP001287286">
    <property type="component" value="Unassembled WGS sequence"/>
</dbReference>
<dbReference type="EMBL" id="LCWV01000019">
    <property type="protein sequence ID" value="PWI67315.1"/>
    <property type="molecule type" value="Genomic_DNA"/>
</dbReference>
<dbReference type="AlphaFoldDB" id="A0A2U3DYI1"/>
<feature type="region of interest" description="Disordered" evidence="1">
    <location>
        <begin position="80"/>
        <end position="135"/>
    </location>
</feature>
<sequence>MVSRRQGARRIDEFVEAGAEERGEAEGRATPEPASWCAARAVAAAAAACCCWCRCAAGPQVRKISLPAAGQDWRRVRGPVAGSAALRRGRSKKLEMHSRRGGGEGERPLQARPASAPPPPQDRPGRQNRARAGAGAGEVLVQSAPALALAWSAGATEVSLVLVLRGRASSAQVGWRRRVLEGRPTKYFDFAVGGVGATGGGAVEAAGRWRGERGVRPLAVHWVEVKDKQPRGRWCRHSRHLSLLGYLAFPRDAAFSTLMAPSPILCEVVDGRTGAREAYGQNLRPSGVEHLFLKAALLHVCWWAPASSWWNLQRASSPAQQFGEMGAWRICLNTATPWALVAATAEERGFRCNGGNRPAGLFFFSSLARATVTMREASGERGVATRPGSALTRFSRLDVSKKLGRFWWRLGTTCTVSTPLQEVVVARVEAMVPLFAGE</sequence>
<dbReference type="Proteomes" id="UP000245956">
    <property type="component" value="Unassembled WGS sequence"/>
</dbReference>
<dbReference type="EMBL" id="JAWRVI010000002">
    <property type="protein sequence ID" value="KAK4094826.1"/>
    <property type="molecule type" value="Genomic_DNA"/>
</dbReference>
<evidence type="ECO:0000313" key="3">
    <source>
        <dbReference type="EMBL" id="PWI67315.1"/>
    </source>
</evidence>
<protein>
    <submittedName>
        <fullName evidence="3">Uncharacterized protein</fullName>
    </submittedName>
</protein>
<keyword evidence="5" id="KW-1185">Reference proteome</keyword>
<reference evidence="2" key="3">
    <citation type="submission" date="2023-11" db="EMBL/GenBank/DDBJ databases">
        <authorList>
            <person name="Beijen E."/>
            <person name="Ohm R.A."/>
        </authorList>
    </citation>
    <scope>NUCLEOTIDE SEQUENCE</scope>
    <source>
        <strain evidence="2">CBS 150709</strain>
    </source>
</reference>
<evidence type="ECO:0000313" key="5">
    <source>
        <dbReference type="Proteomes" id="UP001287286"/>
    </source>
</evidence>
<feature type="compositionally biased region" description="Basic and acidic residues" evidence="1">
    <location>
        <begin position="13"/>
        <end position="29"/>
    </location>
</feature>
<accession>A0A2U3DYI1</accession>